<dbReference type="AlphaFoldDB" id="W9SDT9"/>
<dbReference type="InterPro" id="IPR000047">
    <property type="entry name" value="HTH_motif"/>
</dbReference>
<keyword evidence="5 9" id="KW-0238">DNA-binding</keyword>
<proteinExistence type="inferred from homology"/>
<dbReference type="PRINTS" id="PR00031">
    <property type="entry name" value="HTHREPRESSR"/>
</dbReference>
<evidence type="ECO:0000256" key="7">
    <source>
        <dbReference type="ARBA" id="ARBA00023163"/>
    </source>
</evidence>
<dbReference type="SMART" id="SM00389">
    <property type="entry name" value="HOX"/>
    <property type="match status" value="1"/>
</dbReference>
<keyword evidence="13" id="KW-1185">Reference proteome</keyword>
<dbReference type="GO" id="GO:0005634">
    <property type="term" value="C:nucleus"/>
    <property type="evidence" value="ECO:0007669"/>
    <property type="project" value="UniProtKB-SubCell"/>
</dbReference>
<keyword evidence="4" id="KW-0175">Coiled coil</keyword>
<keyword evidence="3" id="KW-0805">Transcription regulation</keyword>
<dbReference type="InterPro" id="IPR001356">
    <property type="entry name" value="HD"/>
</dbReference>
<feature type="DNA-binding region" description="Homeobox" evidence="9">
    <location>
        <begin position="25"/>
        <end position="84"/>
    </location>
</feature>
<protein>
    <submittedName>
        <fullName evidence="12">Homeobox-leucine zipper protein ROC6</fullName>
    </submittedName>
</protein>
<evidence type="ECO:0000256" key="8">
    <source>
        <dbReference type="ARBA" id="ARBA00023242"/>
    </source>
</evidence>
<keyword evidence="6 9" id="KW-0371">Homeobox</keyword>
<evidence type="ECO:0000256" key="1">
    <source>
        <dbReference type="ARBA" id="ARBA00004123"/>
    </source>
</evidence>
<dbReference type="SUPFAM" id="SSF46689">
    <property type="entry name" value="Homeodomain-like"/>
    <property type="match status" value="1"/>
</dbReference>
<dbReference type="FunFam" id="1.10.10.60:FF:000229">
    <property type="entry name" value="Homeobox-leucine zipper protein HDG1"/>
    <property type="match status" value="1"/>
</dbReference>
<evidence type="ECO:0000256" key="9">
    <source>
        <dbReference type="PROSITE-ProRule" id="PRU00108"/>
    </source>
</evidence>
<evidence type="ECO:0000256" key="2">
    <source>
        <dbReference type="ARBA" id="ARBA00006789"/>
    </source>
</evidence>
<dbReference type="PANTHER" id="PTHR45654:SF9">
    <property type="entry name" value="HOMEOBOX-LEUCINE ZIPPER PROTEIN HDG10-RELATED"/>
    <property type="match status" value="1"/>
</dbReference>
<comment type="similarity">
    <text evidence="2">Belongs to the HD-ZIP homeobox family. Class IV subfamily.</text>
</comment>
<dbReference type="Gene3D" id="1.10.10.60">
    <property type="entry name" value="Homeodomain-like"/>
    <property type="match status" value="1"/>
</dbReference>
<dbReference type="EMBL" id="KE619766">
    <property type="protein sequence ID" value="EXC36218.1"/>
    <property type="molecule type" value="Genomic_DNA"/>
</dbReference>
<dbReference type="PROSITE" id="PS50071">
    <property type="entry name" value="HOMEOBOX_2"/>
    <property type="match status" value="1"/>
</dbReference>
<sequence>MEVEIFSGDEFDQQLQAANSNSRKGKKKYHRHNAYQIQRLEAVFKEFPHPDENQRRELGRELGLDPKQVKFWFQNKRTQTKVYI</sequence>
<evidence type="ECO:0000256" key="4">
    <source>
        <dbReference type="ARBA" id="ARBA00023054"/>
    </source>
</evidence>
<accession>W9SDT9</accession>
<evidence type="ECO:0000256" key="10">
    <source>
        <dbReference type="RuleBase" id="RU000682"/>
    </source>
</evidence>
<evidence type="ECO:0000256" key="3">
    <source>
        <dbReference type="ARBA" id="ARBA00023015"/>
    </source>
</evidence>
<dbReference type="InterPro" id="IPR009057">
    <property type="entry name" value="Homeodomain-like_sf"/>
</dbReference>
<evidence type="ECO:0000256" key="5">
    <source>
        <dbReference type="ARBA" id="ARBA00023125"/>
    </source>
</evidence>
<comment type="subcellular location">
    <subcellularLocation>
        <location evidence="1 9 10">Nucleus</location>
    </subcellularLocation>
</comment>
<dbReference type="InterPro" id="IPR042160">
    <property type="entry name" value="HD-Zip_IV"/>
</dbReference>
<keyword evidence="7" id="KW-0804">Transcription</keyword>
<dbReference type="CDD" id="cd00086">
    <property type="entry name" value="homeodomain"/>
    <property type="match status" value="1"/>
</dbReference>
<evidence type="ECO:0000259" key="11">
    <source>
        <dbReference type="PROSITE" id="PS50071"/>
    </source>
</evidence>
<gene>
    <name evidence="12" type="ORF">L484_000393</name>
</gene>
<dbReference type="Pfam" id="PF00046">
    <property type="entry name" value="Homeodomain"/>
    <property type="match status" value="1"/>
</dbReference>
<evidence type="ECO:0000313" key="12">
    <source>
        <dbReference type="EMBL" id="EXC36218.1"/>
    </source>
</evidence>
<dbReference type="GO" id="GO:0003677">
    <property type="term" value="F:DNA binding"/>
    <property type="evidence" value="ECO:0007669"/>
    <property type="project" value="UniProtKB-UniRule"/>
</dbReference>
<dbReference type="Proteomes" id="UP000030645">
    <property type="component" value="Unassembled WGS sequence"/>
</dbReference>
<evidence type="ECO:0000256" key="6">
    <source>
        <dbReference type="ARBA" id="ARBA00023155"/>
    </source>
</evidence>
<keyword evidence="8 9" id="KW-0539">Nucleus</keyword>
<evidence type="ECO:0000313" key="13">
    <source>
        <dbReference type="Proteomes" id="UP000030645"/>
    </source>
</evidence>
<organism evidence="12 13">
    <name type="scientific">Morus notabilis</name>
    <dbReference type="NCBI Taxonomy" id="981085"/>
    <lineage>
        <taxon>Eukaryota</taxon>
        <taxon>Viridiplantae</taxon>
        <taxon>Streptophyta</taxon>
        <taxon>Embryophyta</taxon>
        <taxon>Tracheophyta</taxon>
        <taxon>Spermatophyta</taxon>
        <taxon>Magnoliopsida</taxon>
        <taxon>eudicotyledons</taxon>
        <taxon>Gunneridae</taxon>
        <taxon>Pentapetalae</taxon>
        <taxon>rosids</taxon>
        <taxon>fabids</taxon>
        <taxon>Rosales</taxon>
        <taxon>Moraceae</taxon>
        <taxon>Moreae</taxon>
        <taxon>Morus</taxon>
    </lineage>
</organism>
<reference evidence="13" key="1">
    <citation type="submission" date="2013-01" db="EMBL/GenBank/DDBJ databases">
        <title>Draft Genome Sequence of a Mulberry Tree, Morus notabilis C.K. Schneid.</title>
        <authorList>
            <person name="He N."/>
            <person name="Zhao S."/>
        </authorList>
    </citation>
    <scope>NUCLEOTIDE SEQUENCE</scope>
</reference>
<name>W9SDT9_9ROSA</name>
<dbReference type="PANTHER" id="PTHR45654">
    <property type="entry name" value="HOMEOBOX-LEUCINE ZIPPER PROTEIN MERISTEM L1"/>
    <property type="match status" value="1"/>
</dbReference>
<feature type="domain" description="Homeobox" evidence="11">
    <location>
        <begin position="23"/>
        <end position="83"/>
    </location>
</feature>